<evidence type="ECO:0000256" key="1">
    <source>
        <dbReference type="SAM" id="Phobius"/>
    </source>
</evidence>
<name>A0ABT1T0H4_9SPHI</name>
<evidence type="ECO:0000313" key="2">
    <source>
        <dbReference type="EMBL" id="MCQ6958047.1"/>
    </source>
</evidence>
<comment type="caution">
    <text evidence="2">The sequence shown here is derived from an EMBL/GenBank/DDBJ whole genome shotgun (WGS) entry which is preliminary data.</text>
</comment>
<feature type="transmembrane region" description="Helical" evidence="1">
    <location>
        <begin position="6"/>
        <end position="25"/>
    </location>
</feature>
<accession>A0ABT1T0H4</accession>
<protein>
    <submittedName>
        <fullName evidence="2">Uncharacterized protein</fullName>
    </submittedName>
</protein>
<keyword evidence="3" id="KW-1185">Reference proteome</keyword>
<proteinExistence type="predicted"/>
<dbReference type="EMBL" id="JANHOH010000001">
    <property type="protein sequence ID" value="MCQ6958047.1"/>
    <property type="molecule type" value="Genomic_DNA"/>
</dbReference>
<dbReference type="Proteomes" id="UP001204376">
    <property type="component" value="Unassembled WGS sequence"/>
</dbReference>
<reference evidence="2 3" key="1">
    <citation type="submission" date="2022-07" db="EMBL/GenBank/DDBJ databases">
        <title>Mucilaginibacter sp. JC4.</title>
        <authorList>
            <person name="Le V."/>
            <person name="Ko S.-R."/>
            <person name="Ahn C.-Y."/>
            <person name="Oh H.-M."/>
        </authorList>
    </citation>
    <scope>NUCLEOTIDE SEQUENCE [LARGE SCALE GENOMIC DNA]</scope>
    <source>
        <strain evidence="2 3">JC4</strain>
    </source>
</reference>
<organism evidence="2 3">
    <name type="scientific">Mucilaginibacter aquariorum</name>
    <dbReference type="NCBI Taxonomy" id="2967225"/>
    <lineage>
        <taxon>Bacteria</taxon>
        <taxon>Pseudomonadati</taxon>
        <taxon>Bacteroidota</taxon>
        <taxon>Sphingobacteriia</taxon>
        <taxon>Sphingobacteriales</taxon>
        <taxon>Sphingobacteriaceae</taxon>
        <taxon>Mucilaginibacter</taxon>
    </lineage>
</organism>
<dbReference type="RefSeq" id="WP_256538230.1">
    <property type="nucleotide sequence ID" value="NZ_JANHOH010000001.1"/>
</dbReference>
<keyword evidence="1" id="KW-0472">Membrane</keyword>
<keyword evidence="1" id="KW-1133">Transmembrane helix</keyword>
<sequence>MEQIIENSLIAGALFVLIVLPFIVIGRRLKKKREAAMIGRLNDAARTYGLNLSRYRMINNNLVGWDWENRGLIFAMDEERPVYINLDKVSRCYTLKRMNGSDVRSVSLELLDGDGRLINSIPFYRQFTDSEMTLNNALKYAAEWESLITSDIKDRGNKLLNTQELKY</sequence>
<evidence type="ECO:0000313" key="3">
    <source>
        <dbReference type="Proteomes" id="UP001204376"/>
    </source>
</evidence>
<gene>
    <name evidence="2" type="ORF">NPE20_08765</name>
</gene>
<keyword evidence="1" id="KW-0812">Transmembrane</keyword>